<dbReference type="EMBL" id="CP022513">
    <property type="protein sequence ID" value="AVN64645.1"/>
    <property type="molecule type" value="Genomic_DNA"/>
</dbReference>
<accession>A0A2R3P829</accession>
<gene>
    <name evidence="2" type="ORF">CG003_03210</name>
</gene>
<protein>
    <recommendedName>
        <fullName evidence="4">Septation ring formation regulator EzrA</fullName>
    </recommendedName>
</protein>
<keyword evidence="1" id="KW-0472">Membrane</keyword>
<keyword evidence="1" id="KW-0812">Transmembrane</keyword>
<evidence type="ECO:0000256" key="1">
    <source>
        <dbReference type="SAM" id="Phobius"/>
    </source>
</evidence>
<organism evidence="2 3">
    <name type="scientific">Mesoplasma florum</name>
    <name type="common">Acholeplasma florum</name>
    <dbReference type="NCBI Taxonomy" id="2151"/>
    <lineage>
        <taxon>Bacteria</taxon>
        <taxon>Bacillati</taxon>
        <taxon>Mycoplasmatota</taxon>
        <taxon>Mollicutes</taxon>
        <taxon>Entomoplasmatales</taxon>
        <taxon>Entomoplasmataceae</taxon>
        <taxon>Mesoplasma</taxon>
    </lineage>
</organism>
<evidence type="ECO:0000313" key="3">
    <source>
        <dbReference type="Proteomes" id="UP000239216"/>
    </source>
</evidence>
<proteinExistence type="predicted"/>
<sequence>MILMSTLSNKPTALLIVGIMFVVISILGLLATLITLVLYKKTVEYTYQSSRKLTYVDSSPLLKKIIIIYRIYIKNKDNRNLESTFYIMLRNYYNIFAERFVTLATETTQMFNENSYNPKPTIRNYLKAKKIFDRAEILQTDTADVINNIEQILEMQKIARDWYINVIEETNNIKSLIKAGNGSTNDTWSPNGLNSNFFNNLNLYIESAGLDIKNAKYNEAISNLKDAYEIISRLILILDDTEKIVYLIDHQLKNKLEEIRSSIFESTAGSELQKNNKKSQFNSISGFYANWVKTIKREIYSINIEKAYENSRRLLSQICLFEINMKYETSIKQFIESSQRVIKNAFSSISNEVVALKDIRNLNKKFGTNNNINSIKSRIFSVEQTIKDQEERYTNLLNEFALSETSVQKLHYAKQGSNLMDIISKIFLSFENLRLIRAQLTSQEEIINEIQSRNISLKKVLVVMEVMIAKNPSISVLKTYQEQINNGFKILEKSEKNVRVYPDTFLSRPVFDEMIEYLDGKIVSFAILKNDMASTIYLAKLAEVSLSYLNRFGGIESIDKNIAKSLEKLKQENYTECLKDNVLILNKLNSQNIAVS</sequence>
<keyword evidence="1" id="KW-1133">Transmembrane helix</keyword>
<dbReference type="RefSeq" id="WP_029511772.1">
    <property type="nucleotide sequence ID" value="NZ_CP022513.1"/>
</dbReference>
<feature type="transmembrane region" description="Helical" evidence="1">
    <location>
        <begin position="12"/>
        <end position="39"/>
    </location>
</feature>
<reference evidence="2 3" key="1">
    <citation type="submission" date="2017-07" db="EMBL/GenBank/DDBJ databases">
        <title>Comparative genomic analysis of Mesoplasma florum.</title>
        <authorList>
            <person name="Baby V."/>
            <person name="Lachance J.-C."/>
            <person name="Gagnon J."/>
            <person name="Lucier J.-F."/>
            <person name="Matteau D."/>
            <person name="Knight T.F."/>
            <person name="Rodrigue S."/>
        </authorList>
    </citation>
    <scope>NUCLEOTIDE SEQUENCE [LARGE SCALE GENOMIC DNA]</scope>
    <source>
        <strain evidence="2 3">CnuA-2</strain>
    </source>
</reference>
<evidence type="ECO:0008006" key="4">
    <source>
        <dbReference type="Google" id="ProtNLM"/>
    </source>
</evidence>
<dbReference type="Proteomes" id="UP000239216">
    <property type="component" value="Chromosome"/>
</dbReference>
<dbReference type="AlphaFoldDB" id="A0A2R3P829"/>
<name>A0A2R3P829_MESFO</name>
<evidence type="ECO:0000313" key="2">
    <source>
        <dbReference type="EMBL" id="AVN64645.1"/>
    </source>
</evidence>